<keyword evidence="2" id="KW-0732">Signal</keyword>
<name>A0A397U8F9_9GLOM</name>
<evidence type="ECO:0000256" key="2">
    <source>
        <dbReference type="SAM" id="SignalP"/>
    </source>
</evidence>
<comment type="caution">
    <text evidence="4">The sequence shown here is derived from an EMBL/GenBank/DDBJ whole genome shotgun (WGS) entry which is preliminary data.</text>
</comment>
<evidence type="ECO:0000313" key="5">
    <source>
        <dbReference type="Proteomes" id="UP000266673"/>
    </source>
</evidence>
<organism evidence="4 5">
    <name type="scientific">Gigaspora rosea</name>
    <dbReference type="NCBI Taxonomy" id="44941"/>
    <lineage>
        <taxon>Eukaryota</taxon>
        <taxon>Fungi</taxon>
        <taxon>Fungi incertae sedis</taxon>
        <taxon>Mucoromycota</taxon>
        <taxon>Glomeromycotina</taxon>
        <taxon>Glomeromycetes</taxon>
        <taxon>Diversisporales</taxon>
        <taxon>Gigasporaceae</taxon>
        <taxon>Gigaspora</taxon>
    </lineage>
</organism>
<evidence type="ECO:0000256" key="1">
    <source>
        <dbReference type="SAM" id="MobiDB-lite"/>
    </source>
</evidence>
<gene>
    <name evidence="4" type="ORF">C2G38_2254897</name>
</gene>
<dbReference type="SUPFAM" id="SSF55797">
    <property type="entry name" value="PR-1-like"/>
    <property type="match status" value="1"/>
</dbReference>
<dbReference type="AlphaFoldDB" id="A0A397U8F9"/>
<feature type="signal peptide" evidence="2">
    <location>
        <begin position="1"/>
        <end position="22"/>
    </location>
</feature>
<feature type="region of interest" description="Disordered" evidence="1">
    <location>
        <begin position="140"/>
        <end position="186"/>
    </location>
</feature>
<dbReference type="InterPro" id="IPR014044">
    <property type="entry name" value="CAP_dom"/>
</dbReference>
<keyword evidence="5" id="KW-1185">Reference proteome</keyword>
<feature type="domain" description="SCP" evidence="3">
    <location>
        <begin position="29"/>
        <end position="136"/>
    </location>
</feature>
<dbReference type="Gene3D" id="3.40.33.10">
    <property type="entry name" value="CAP"/>
    <property type="match status" value="1"/>
</dbReference>
<dbReference type="OrthoDB" id="568194at2759"/>
<evidence type="ECO:0000259" key="3">
    <source>
        <dbReference type="Pfam" id="PF00188"/>
    </source>
</evidence>
<dbReference type="PANTHER" id="PTHR31157">
    <property type="entry name" value="SCP DOMAIN-CONTAINING PROTEIN"/>
    <property type="match status" value="1"/>
</dbReference>
<dbReference type="Pfam" id="PF00188">
    <property type="entry name" value="CAP"/>
    <property type="match status" value="1"/>
</dbReference>
<sequence length="186" mass="20453">MKPFIPFVVVALIFSNIIAVQCLDVDLMLELCNIERKKAGVPPLSYNDDLGKVAQDHSKYMSQNDILTHDDPAGSLGTRFEKHGYSYSSAGENVAEGYDDEKSVMKGWMESPGHRANILKRSFKEAGFGKSGSYWTQDFGAGSGSGGKHSGKKVTDELSDTTDTTDKIVTKLSGKKNSKRRLEMTY</sequence>
<protein>
    <submittedName>
        <fullName evidence="4">CAP domain-containing protein</fullName>
    </submittedName>
</protein>
<dbReference type="CDD" id="cd05379">
    <property type="entry name" value="CAP_bacterial"/>
    <property type="match status" value="1"/>
</dbReference>
<accession>A0A397U8F9</accession>
<dbReference type="PANTHER" id="PTHR31157:SF1">
    <property type="entry name" value="SCP DOMAIN-CONTAINING PROTEIN"/>
    <property type="match status" value="1"/>
</dbReference>
<dbReference type="STRING" id="44941.A0A397U8F9"/>
<feature type="chain" id="PRO_5017347344" evidence="2">
    <location>
        <begin position="23"/>
        <end position="186"/>
    </location>
</feature>
<dbReference type="InterPro" id="IPR035940">
    <property type="entry name" value="CAP_sf"/>
</dbReference>
<dbReference type="EMBL" id="QKWP01002369">
    <property type="protein sequence ID" value="RIB03593.1"/>
    <property type="molecule type" value="Genomic_DNA"/>
</dbReference>
<reference evidence="4 5" key="1">
    <citation type="submission" date="2018-06" db="EMBL/GenBank/DDBJ databases">
        <title>Comparative genomics reveals the genomic features of Rhizophagus irregularis, R. cerebriforme, R. diaphanum and Gigaspora rosea, and their symbiotic lifestyle signature.</title>
        <authorList>
            <person name="Morin E."/>
            <person name="San Clemente H."/>
            <person name="Chen E.C.H."/>
            <person name="De La Providencia I."/>
            <person name="Hainaut M."/>
            <person name="Kuo A."/>
            <person name="Kohler A."/>
            <person name="Murat C."/>
            <person name="Tang N."/>
            <person name="Roy S."/>
            <person name="Loubradou J."/>
            <person name="Henrissat B."/>
            <person name="Grigoriev I.V."/>
            <person name="Corradi N."/>
            <person name="Roux C."/>
            <person name="Martin F.M."/>
        </authorList>
    </citation>
    <scope>NUCLEOTIDE SEQUENCE [LARGE SCALE GENOMIC DNA]</scope>
    <source>
        <strain evidence="4 5">DAOM 194757</strain>
    </source>
</reference>
<proteinExistence type="predicted"/>
<evidence type="ECO:0000313" key="4">
    <source>
        <dbReference type="EMBL" id="RIB03593.1"/>
    </source>
</evidence>
<dbReference type="Proteomes" id="UP000266673">
    <property type="component" value="Unassembled WGS sequence"/>
</dbReference>